<gene>
    <name evidence="1" type="ORF">Tci_661252</name>
</gene>
<evidence type="ECO:0000313" key="1">
    <source>
        <dbReference type="EMBL" id="GFA89280.1"/>
    </source>
</evidence>
<dbReference type="AlphaFoldDB" id="A0A699KGQ8"/>
<protein>
    <submittedName>
        <fullName evidence="1">Ribonuclease H-like domain-containing protein</fullName>
    </submittedName>
</protein>
<sequence>LGPLNYFLSISATRTTSGIFLSQTKYAIEILERAQMLNCNPCRTLVYTKKKLGPEGSPVTDPTLYRSLARALQYLTFTRPDLSYAVQQLCLYRHDPREPHHNAMKRVLRYLRGTTNLGLQLFWSTTSQLIAYSDSNWAGCPATRRSTSGYCVFLGDNLLTWSSKRQDTLSRSSAEAEYRGVANAVAETSWIRNLLCELHTLLFTATLV</sequence>
<name>A0A699KGQ8_TANCI</name>
<dbReference type="PANTHER" id="PTHR11439">
    <property type="entry name" value="GAG-POL-RELATED RETROTRANSPOSON"/>
    <property type="match status" value="1"/>
</dbReference>
<dbReference type="EMBL" id="BKCJ010508835">
    <property type="protein sequence ID" value="GFA89280.1"/>
    <property type="molecule type" value="Genomic_DNA"/>
</dbReference>
<feature type="non-terminal residue" evidence="1">
    <location>
        <position position="1"/>
    </location>
</feature>
<comment type="caution">
    <text evidence="1">The sequence shown here is derived from an EMBL/GenBank/DDBJ whole genome shotgun (WGS) entry which is preliminary data.</text>
</comment>
<accession>A0A699KGQ8</accession>
<dbReference type="CDD" id="cd09272">
    <property type="entry name" value="RNase_HI_RT_Ty1"/>
    <property type="match status" value="1"/>
</dbReference>
<dbReference type="PANTHER" id="PTHR11439:SF524">
    <property type="entry name" value="RNA-DIRECTED DNA POLYMERASE, PROTEIN KINASE RLK-PELLE-DLSV FAMILY"/>
    <property type="match status" value="1"/>
</dbReference>
<organism evidence="1">
    <name type="scientific">Tanacetum cinerariifolium</name>
    <name type="common">Dalmatian daisy</name>
    <name type="synonym">Chrysanthemum cinerariifolium</name>
    <dbReference type="NCBI Taxonomy" id="118510"/>
    <lineage>
        <taxon>Eukaryota</taxon>
        <taxon>Viridiplantae</taxon>
        <taxon>Streptophyta</taxon>
        <taxon>Embryophyta</taxon>
        <taxon>Tracheophyta</taxon>
        <taxon>Spermatophyta</taxon>
        <taxon>Magnoliopsida</taxon>
        <taxon>eudicotyledons</taxon>
        <taxon>Gunneridae</taxon>
        <taxon>Pentapetalae</taxon>
        <taxon>asterids</taxon>
        <taxon>campanulids</taxon>
        <taxon>Asterales</taxon>
        <taxon>Asteraceae</taxon>
        <taxon>Asteroideae</taxon>
        <taxon>Anthemideae</taxon>
        <taxon>Anthemidinae</taxon>
        <taxon>Tanacetum</taxon>
    </lineage>
</organism>
<proteinExistence type="predicted"/>
<reference evidence="1" key="1">
    <citation type="journal article" date="2019" name="Sci. Rep.">
        <title>Draft genome of Tanacetum cinerariifolium, the natural source of mosquito coil.</title>
        <authorList>
            <person name="Yamashiro T."/>
            <person name="Shiraishi A."/>
            <person name="Satake H."/>
            <person name="Nakayama K."/>
        </authorList>
    </citation>
    <scope>NUCLEOTIDE SEQUENCE</scope>
</reference>